<evidence type="ECO:0000256" key="1">
    <source>
        <dbReference type="SAM" id="MobiDB-lite"/>
    </source>
</evidence>
<evidence type="ECO:0000313" key="2">
    <source>
        <dbReference type="EMBL" id="CAH1389516.1"/>
    </source>
</evidence>
<protein>
    <submittedName>
        <fullName evidence="2">Uncharacterized protein</fullName>
    </submittedName>
</protein>
<dbReference type="EMBL" id="OV725077">
    <property type="protein sequence ID" value="CAH1389516.1"/>
    <property type="molecule type" value="Genomic_DNA"/>
</dbReference>
<evidence type="ECO:0000313" key="3">
    <source>
        <dbReference type="Proteomes" id="UP001152798"/>
    </source>
</evidence>
<organism evidence="2 3">
    <name type="scientific">Nezara viridula</name>
    <name type="common">Southern green stink bug</name>
    <name type="synonym">Cimex viridulus</name>
    <dbReference type="NCBI Taxonomy" id="85310"/>
    <lineage>
        <taxon>Eukaryota</taxon>
        <taxon>Metazoa</taxon>
        <taxon>Ecdysozoa</taxon>
        <taxon>Arthropoda</taxon>
        <taxon>Hexapoda</taxon>
        <taxon>Insecta</taxon>
        <taxon>Pterygota</taxon>
        <taxon>Neoptera</taxon>
        <taxon>Paraneoptera</taxon>
        <taxon>Hemiptera</taxon>
        <taxon>Heteroptera</taxon>
        <taxon>Panheteroptera</taxon>
        <taxon>Pentatomomorpha</taxon>
        <taxon>Pentatomoidea</taxon>
        <taxon>Pentatomidae</taxon>
        <taxon>Pentatominae</taxon>
        <taxon>Nezara</taxon>
    </lineage>
</organism>
<dbReference type="Proteomes" id="UP001152798">
    <property type="component" value="Chromosome 1"/>
</dbReference>
<sequence>MSRISLANEYCLVWTRSKHGKVRLRRPCVNPKGRSTTMDSKHPMTPGFGKARSWVGVADHVPLRPTISDVGEQIASGLVPLLCNH</sequence>
<reference evidence="2" key="1">
    <citation type="submission" date="2022-01" db="EMBL/GenBank/DDBJ databases">
        <authorList>
            <person name="King R."/>
        </authorList>
    </citation>
    <scope>NUCLEOTIDE SEQUENCE</scope>
</reference>
<proteinExistence type="predicted"/>
<name>A0A9P0E0I9_NEZVI</name>
<dbReference type="AlphaFoldDB" id="A0A9P0E0I9"/>
<feature type="region of interest" description="Disordered" evidence="1">
    <location>
        <begin position="26"/>
        <end position="47"/>
    </location>
</feature>
<gene>
    <name evidence="2" type="ORF">NEZAVI_LOCUS913</name>
</gene>
<keyword evidence="3" id="KW-1185">Reference proteome</keyword>
<accession>A0A9P0E0I9</accession>